<sequence length="485" mass="54141">MEHTQSSTNSLDDILDEVVNEHFPTQPVEVVGDVDYIHTSDLSASTSEEDVKVLELPDIPKEFAPLMIEFIDAVSTTFPEYKPIISKWWGYDSHTGTQLHDLFAHCLQVYPARFTDIIYNNEDIFKDSSSVNVDFLPGISFKFLWSCNDITPQTRETIWKYLQTVVLCVVGSVDTENMSEDMKTILNKIDEETFKERLCDTVNEIQKLFEGAQTSDVDEEDNDDKPQDNTTSTTEGESRPTPNLSADAFQEHLDGLVGGKIGALAKDILGDTLDSINEEDFADAENPADIIKKLCDKDGGLMQMAAGVTQKLQSKIDSGEYNHGELLQEATSVLQNMKDMPGMDMFQNLMSGAMRSQSGQGSDEVSAEPDLSSLADMMNTMMGGGAGGRNRGGVRQQVDQGAMDRQKRRVNQITQMKQRIEKKKLQEAIALQQMQEALEKQKQEQESCPPLTDEELIAMMEDDSKEKQVAGSKTNTKKKKSKNKK</sequence>
<accession>A0A6C0FA31</accession>
<reference evidence="2" key="1">
    <citation type="journal article" date="2020" name="Nature">
        <title>Giant virus diversity and host interactions through global metagenomics.</title>
        <authorList>
            <person name="Schulz F."/>
            <person name="Roux S."/>
            <person name="Paez-Espino D."/>
            <person name="Jungbluth S."/>
            <person name="Walsh D.A."/>
            <person name="Denef V.J."/>
            <person name="McMahon K.D."/>
            <person name="Konstantinidis K.T."/>
            <person name="Eloe-Fadrosh E.A."/>
            <person name="Kyrpides N.C."/>
            <person name="Woyke T."/>
        </authorList>
    </citation>
    <scope>NUCLEOTIDE SEQUENCE</scope>
    <source>
        <strain evidence="2">GVMAG-S-ERX556106-38</strain>
    </source>
</reference>
<name>A0A6C0FA31_9ZZZZ</name>
<dbReference type="EMBL" id="MN738833">
    <property type="protein sequence ID" value="QHT38717.1"/>
    <property type="molecule type" value="Genomic_DNA"/>
</dbReference>
<feature type="region of interest" description="Disordered" evidence="1">
    <location>
        <begin position="436"/>
        <end position="485"/>
    </location>
</feature>
<dbReference type="AlphaFoldDB" id="A0A6C0FA31"/>
<evidence type="ECO:0000256" key="1">
    <source>
        <dbReference type="SAM" id="MobiDB-lite"/>
    </source>
</evidence>
<feature type="compositionally biased region" description="Polar residues" evidence="1">
    <location>
        <begin position="228"/>
        <end position="244"/>
    </location>
</feature>
<organism evidence="2">
    <name type="scientific">viral metagenome</name>
    <dbReference type="NCBI Taxonomy" id="1070528"/>
    <lineage>
        <taxon>unclassified sequences</taxon>
        <taxon>metagenomes</taxon>
        <taxon>organismal metagenomes</taxon>
    </lineage>
</organism>
<feature type="compositionally biased region" description="Basic residues" evidence="1">
    <location>
        <begin position="475"/>
        <end position="485"/>
    </location>
</feature>
<protein>
    <submittedName>
        <fullName evidence="2">Uncharacterized protein</fullName>
    </submittedName>
</protein>
<feature type="compositionally biased region" description="Acidic residues" evidence="1">
    <location>
        <begin position="452"/>
        <end position="461"/>
    </location>
</feature>
<feature type="region of interest" description="Disordered" evidence="1">
    <location>
        <begin position="211"/>
        <end position="245"/>
    </location>
</feature>
<evidence type="ECO:0000313" key="2">
    <source>
        <dbReference type="EMBL" id="QHT38717.1"/>
    </source>
</evidence>
<feature type="region of interest" description="Disordered" evidence="1">
    <location>
        <begin position="383"/>
        <end position="409"/>
    </location>
</feature>
<proteinExistence type="predicted"/>